<evidence type="ECO:0000256" key="2">
    <source>
        <dbReference type="ARBA" id="ARBA00002869"/>
    </source>
</evidence>
<feature type="domain" description="Porphobilinogen deaminase C-terminal" evidence="11">
    <location>
        <begin position="231"/>
        <end position="273"/>
    </location>
</feature>
<evidence type="ECO:0000313" key="13">
    <source>
        <dbReference type="Proteomes" id="UP000216311"/>
    </source>
</evidence>
<comment type="similarity">
    <text evidence="3">Belongs to the HMBS family.</text>
</comment>
<dbReference type="InterPro" id="IPR000860">
    <property type="entry name" value="HemC"/>
</dbReference>
<evidence type="ECO:0000256" key="5">
    <source>
        <dbReference type="ARBA" id="ARBA00012655"/>
    </source>
</evidence>
<feature type="domain" description="Porphobilinogen deaminase N-terminal" evidence="10">
    <location>
        <begin position="9"/>
        <end position="210"/>
    </location>
</feature>
<dbReference type="PIRSF" id="PIRSF001438">
    <property type="entry name" value="4pyrrol_synth_OHMeBilane_synth"/>
    <property type="match status" value="1"/>
</dbReference>
<proteinExistence type="inferred from homology"/>
<dbReference type="InterPro" id="IPR022417">
    <property type="entry name" value="Porphobilin_deaminase_N"/>
</dbReference>
<dbReference type="PRINTS" id="PR00151">
    <property type="entry name" value="PORPHBDMNASE"/>
</dbReference>
<dbReference type="Pfam" id="PF01379">
    <property type="entry name" value="Porphobil_deam"/>
    <property type="match status" value="1"/>
</dbReference>
<keyword evidence="6" id="KW-0808">Transferase</keyword>
<comment type="cofactor">
    <cofactor evidence="1">
        <name>dipyrromethane</name>
        <dbReference type="ChEBI" id="CHEBI:60342"/>
    </cofactor>
</comment>
<dbReference type="GO" id="GO:0005737">
    <property type="term" value="C:cytoplasm"/>
    <property type="evidence" value="ECO:0007669"/>
    <property type="project" value="UniProtKB-UniRule"/>
</dbReference>
<evidence type="ECO:0000256" key="8">
    <source>
        <dbReference type="ARBA" id="ARBA00048169"/>
    </source>
</evidence>
<dbReference type="PANTHER" id="PTHR11557">
    <property type="entry name" value="PORPHOBILINOGEN DEAMINASE"/>
    <property type="match status" value="1"/>
</dbReference>
<name>A0A255H563_9ACTN</name>
<gene>
    <name evidence="12" type="ORF">CGZ93_07035</name>
</gene>
<dbReference type="NCBIfam" id="TIGR00212">
    <property type="entry name" value="hemC"/>
    <property type="match status" value="1"/>
</dbReference>
<evidence type="ECO:0000256" key="6">
    <source>
        <dbReference type="ARBA" id="ARBA00022679"/>
    </source>
</evidence>
<dbReference type="RefSeq" id="WP_094363440.1">
    <property type="nucleotide sequence ID" value="NZ_NMVQ01000009.1"/>
</dbReference>
<evidence type="ECO:0000256" key="9">
    <source>
        <dbReference type="NCBIfam" id="TIGR00212"/>
    </source>
</evidence>
<dbReference type="Gene3D" id="3.40.190.10">
    <property type="entry name" value="Periplasmic binding protein-like II"/>
    <property type="match status" value="2"/>
</dbReference>
<evidence type="ECO:0000259" key="10">
    <source>
        <dbReference type="Pfam" id="PF01379"/>
    </source>
</evidence>
<keyword evidence="7" id="KW-0627">Porphyrin biosynthesis</keyword>
<dbReference type="FunFam" id="3.40.190.10:FF:000005">
    <property type="entry name" value="Porphobilinogen deaminase"/>
    <property type="match status" value="1"/>
</dbReference>
<evidence type="ECO:0000256" key="4">
    <source>
        <dbReference type="ARBA" id="ARBA00011245"/>
    </source>
</evidence>
<comment type="caution">
    <text evidence="12">The sequence shown here is derived from an EMBL/GenBank/DDBJ whole genome shotgun (WGS) entry which is preliminary data.</text>
</comment>
<dbReference type="SUPFAM" id="SSF53850">
    <property type="entry name" value="Periplasmic binding protein-like II"/>
    <property type="match status" value="1"/>
</dbReference>
<keyword evidence="13" id="KW-1185">Reference proteome</keyword>
<dbReference type="Proteomes" id="UP000216311">
    <property type="component" value="Unassembled WGS sequence"/>
</dbReference>
<dbReference type="GO" id="GO:0004418">
    <property type="term" value="F:hydroxymethylbilane synthase activity"/>
    <property type="evidence" value="ECO:0007669"/>
    <property type="project" value="UniProtKB-UniRule"/>
</dbReference>
<evidence type="ECO:0000259" key="11">
    <source>
        <dbReference type="Pfam" id="PF03900"/>
    </source>
</evidence>
<dbReference type="PROSITE" id="PS00533">
    <property type="entry name" value="PORPHOBILINOGEN_DEAM"/>
    <property type="match status" value="1"/>
</dbReference>
<dbReference type="EMBL" id="NMVQ01000009">
    <property type="protein sequence ID" value="OYO22795.1"/>
    <property type="molecule type" value="Genomic_DNA"/>
</dbReference>
<accession>A0A255H563</accession>
<dbReference type="OrthoDB" id="9810298at2"/>
<protein>
    <recommendedName>
        <fullName evidence="5 9">Hydroxymethylbilane synthase</fullName>
        <ecNumber evidence="5 9">2.5.1.61</ecNumber>
    </recommendedName>
</protein>
<evidence type="ECO:0000256" key="1">
    <source>
        <dbReference type="ARBA" id="ARBA00001916"/>
    </source>
</evidence>
<evidence type="ECO:0000256" key="3">
    <source>
        <dbReference type="ARBA" id="ARBA00005638"/>
    </source>
</evidence>
<comment type="function">
    <text evidence="2">Tetrapolymerization of the monopyrrole PBG into the hydroxymethylbilane pre-uroporphyrinogen in several discrete steps.</text>
</comment>
<dbReference type="InterPro" id="IPR036803">
    <property type="entry name" value="Porphobilinogen_deaminase_C_sf"/>
</dbReference>
<comment type="subunit">
    <text evidence="4">Monomer.</text>
</comment>
<dbReference type="Gene3D" id="3.30.160.40">
    <property type="entry name" value="Porphobilinogen deaminase, C-terminal domain"/>
    <property type="match status" value="1"/>
</dbReference>
<dbReference type="EC" id="2.5.1.61" evidence="5 9"/>
<dbReference type="InterPro" id="IPR022418">
    <property type="entry name" value="Porphobilinogen_deaminase_C"/>
</dbReference>
<evidence type="ECO:0000313" key="12">
    <source>
        <dbReference type="EMBL" id="OYO22795.1"/>
    </source>
</evidence>
<sequence length="321" mass="33219">MSGAAAGVVRIGARRSPLAVAQAEWVGERLRALGTEVELIGIDTRGDVDRRHLTEIGGTGVFAVAVRDAVRSGAVDVAVHSMKDLPTAPAPGLVIAAVPPREDPRDVLVGHRLAELADGMVIGTGSPRRQAQLQAYAGARGLQLEFRPIRGNVGTRLELVSSGTVDATVLAAAGLRRLGLVDSLPTHEFLELDVLAPAAAQGALAVEIAAAARPGVPELIARLDDAETRLAVDVERAFLRELEAGCLAPVGVLVRRTPSADGSADLTFSAVIGRTLVSTSAGPTSDDVVRLERTLGGGPFSGEQGVEFGRELAKAALARLT</sequence>
<reference evidence="12 13" key="1">
    <citation type="submission" date="2017-07" db="EMBL/GenBank/DDBJ databases">
        <title>Draft whole genome sequences of clinical Proprionibacteriaceae strains.</title>
        <authorList>
            <person name="Bernier A.-M."/>
            <person name="Bernard K."/>
            <person name="Domingo M.-C."/>
        </authorList>
    </citation>
    <scope>NUCLEOTIDE SEQUENCE [LARGE SCALE GENOMIC DNA]</scope>
    <source>
        <strain evidence="12 13">NML 130396</strain>
    </source>
</reference>
<organism evidence="12 13">
    <name type="scientific">Enemella dayhoffiae</name>
    <dbReference type="NCBI Taxonomy" id="2016507"/>
    <lineage>
        <taxon>Bacteria</taxon>
        <taxon>Bacillati</taxon>
        <taxon>Actinomycetota</taxon>
        <taxon>Actinomycetes</taxon>
        <taxon>Propionibacteriales</taxon>
        <taxon>Propionibacteriaceae</taxon>
        <taxon>Enemella</taxon>
    </lineage>
</organism>
<dbReference type="PANTHER" id="PTHR11557:SF0">
    <property type="entry name" value="PORPHOBILINOGEN DEAMINASE"/>
    <property type="match status" value="1"/>
</dbReference>
<evidence type="ECO:0000256" key="7">
    <source>
        <dbReference type="ARBA" id="ARBA00023244"/>
    </source>
</evidence>
<dbReference type="SUPFAM" id="SSF54782">
    <property type="entry name" value="Porphobilinogen deaminase (hydroxymethylbilane synthase), C-terminal domain"/>
    <property type="match status" value="1"/>
</dbReference>
<dbReference type="GO" id="GO:0006783">
    <property type="term" value="P:heme biosynthetic process"/>
    <property type="evidence" value="ECO:0007669"/>
    <property type="project" value="TreeGrafter"/>
</dbReference>
<comment type="catalytic activity">
    <reaction evidence="8">
        <text>4 porphobilinogen + H2O = hydroxymethylbilane + 4 NH4(+)</text>
        <dbReference type="Rhea" id="RHEA:13185"/>
        <dbReference type="ChEBI" id="CHEBI:15377"/>
        <dbReference type="ChEBI" id="CHEBI:28938"/>
        <dbReference type="ChEBI" id="CHEBI:57845"/>
        <dbReference type="ChEBI" id="CHEBI:58126"/>
        <dbReference type="EC" id="2.5.1.61"/>
    </reaction>
</comment>
<dbReference type="InterPro" id="IPR022419">
    <property type="entry name" value="Porphobilin_deaminase_cofac_BS"/>
</dbReference>
<dbReference type="AlphaFoldDB" id="A0A255H563"/>
<dbReference type="Pfam" id="PF03900">
    <property type="entry name" value="Porphobil_deamC"/>
    <property type="match status" value="1"/>
</dbReference>